<sequence>MTDTAVVTGATSGLGAEFARQLAERGHNLVLTARDQERLEAKAAELSARYGVKVAVLPADLATPEGVEAVAARVAQPDVGILVNNAGYGLKDDFHINTAKAELDNLNVLVSAPLRLSHAAVNSMLARGGGRIINVASVAGFVPRGTYSAAKAWVISFSRWANLHYAARGLSATALCPGFVHTEFHERMQMDKSPFPGWMWLDAERVVREGLADAFAGKSISIPSKRYKILASIGRRGPQALVARVAARGR</sequence>
<evidence type="ECO:0000313" key="4">
    <source>
        <dbReference type="EMBL" id="MBD7996898.1"/>
    </source>
</evidence>
<proteinExistence type="inferred from homology"/>
<accession>A0ABR8UWJ8</accession>
<dbReference type="SUPFAM" id="SSF51735">
    <property type="entry name" value="NAD(P)-binding Rossmann-fold domains"/>
    <property type="match status" value="1"/>
</dbReference>
<name>A0ABR8UWJ8_9MICC</name>
<dbReference type="Proteomes" id="UP000609874">
    <property type="component" value="Unassembled WGS sequence"/>
</dbReference>
<dbReference type="PRINTS" id="PR00081">
    <property type="entry name" value="GDHRDH"/>
</dbReference>
<gene>
    <name evidence="4" type="ORF">H9639_16515</name>
</gene>
<keyword evidence="2" id="KW-0560">Oxidoreductase</keyword>
<evidence type="ECO:0000256" key="2">
    <source>
        <dbReference type="ARBA" id="ARBA00023002"/>
    </source>
</evidence>
<keyword evidence="5" id="KW-1185">Reference proteome</keyword>
<comment type="caution">
    <text evidence="4">The sequence shown here is derived from an EMBL/GenBank/DDBJ whole genome shotgun (WGS) entry which is preliminary data.</text>
</comment>
<comment type="similarity">
    <text evidence="1 3">Belongs to the short-chain dehydrogenases/reductases (SDR) family.</text>
</comment>
<dbReference type="Pfam" id="PF00106">
    <property type="entry name" value="adh_short"/>
    <property type="match status" value="1"/>
</dbReference>
<organism evidence="4 5">
    <name type="scientific">Arthrobacter gallicola</name>
    <dbReference type="NCBI Taxonomy" id="2762225"/>
    <lineage>
        <taxon>Bacteria</taxon>
        <taxon>Bacillati</taxon>
        <taxon>Actinomycetota</taxon>
        <taxon>Actinomycetes</taxon>
        <taxon>Micrococcales</taxon>
        <taxon>Micrococcaceae</taxon>
        <taxon>Arthrobacter</taxon>
    </lineage>
</organism>
<dbReference type="EMBL" id="JACSQD010000010">
    <property type="protein sequence ID" value="MBD7996898.1"/>
    <property type="molecule type" value="Genomic_DNA"/>
</dbReference>
<protein>
    <submittedName>
        <fullName evidence="4">SDR family NAD(P)-dependent oxidoreductase</fullName>
    </submittedName>
</protein>
<dbReference type="PANTHER" id="PTHR43086:SF3">
    <property type="entry name" value="NADP-DEPENDENT 3-HYDROXY ACID DEHYDROGENASE YDFG"/>
    <property type="match status" value="1"/>
</dbReference>
<dbReference type="PRINTS" id="PR00080">
    <property type="entry name" value="SDRFAMILY"/>
</dbReference>
<evidence type="ECO:0000313" key="5">
    <source>
        <dbReference type="Proteomes" id="UP000609874"/>
    </source>
</evidence>
<evidence type="ECO:0000256" key="1">
    <source>
        <dbReference type="ARBA" id="ARBA00006484"/>
    </source>
</evidence>
<dbReference type="Gene3D" id="3.40.50.720">
    <property type="entry name" value="NAD(P)-binding Rossmann-like Domain"/>
    <property type="match status" value="1"/>
</dbReference>
<dbReference type="PANTHER" id="PTHR43086">
    <property type="entry name" value="VERY-LONG-CHAIN 3-OXOOACYL-COA REDUCTASE"/>
    <property type="match status" value="1"/>
</dbReference>
<reference evidence="4 5" key="1">
    <citation type="submission" date="2020-08" db="EMBL/GenBank/DDBJ databases">
        <title>A Genomic Blueprint of the Chicken Gut Microbiome.</title>
        <authorList>
            <person name="Gilroy R."/>
            <person name="Ravi A."/>
            <person name="Getino M."/>
            <person name="Pursley I."/>
            <person name="Horton D.L."/>
            <person name="Alikhan N.-F."/>
            <person name="Baker D."/>
            <person name="Gharbi K."/>
            <person name="Hall N."/>
            <person name="Watson M."/>
            <person name="Adriaenssens E.M."/>
            <person name="Foster-Nyarko E."/>
            <person name="Jarju S."/>
            <person name="Secka A."/>
            <person name="Antonio M."/>
            <person name="Oren A."/>
            <person name="Chaudhuri R."/>
            <person name="La Ragione R.M."/>
            <person name="Hildebrand F."/>
            <person name="Pallen M.J."/>
        </authorList>
    </citation>
    <scope>NUCLEOTIDE SEQUENCE [LARGE SCALE GENOMIC DNA]</scope>
    <source>
        <strain evidence="4 5">Sa2CUA1</strain>
    </source>
</reference>
<evidence type="ECO:0000256" key="3">
    <source>
        <dbReference type="RuleBase" id="RU000363"/>
    </source>
</evidence>
<dbReference type="InterPro" id="IPR036291">
    <property type="entry name" value="NAD(P)-bd_dom_sf"/>
</dbReference>
<dbReference type="InterPro" id="IPR002347">
    <property type="entry name" value="SDR_fam"/>
</dbReference>
<dbReference type="PIRSF" id="PIRSF000126">
    <property type="entry name" value="11-beta-HSD1"/>
    <property type="match status" value="1"/>
</dbReference>
<dbReference type="RefSeq" id="WP_191809180.1">
    <property type="nucleotide sequence ID" value="NZ_JACSQD010000010.1"/>
</dbReference>